<feature type="domain" description="C2H2-type" evidence="10">
    <location>
        <begin position="665"/>
        <end position="699"/>
    </location>
</feature>
<keyword evidence="3" id="KW-0677">Repeat</keyword>
<dbReference type="Proteomes" id="UP000054988">
    <property type="component" value="Unassembled WGS sequence"/>
</dbReference>
<dbReference type="InterPro" id="IPR036236">
    <property type="entry name" value="Znf_C2H2_sf"/>
</dbReference>
<dbReference type="Gene3D" id="3.30.160.60">
    <property type="entry name" value="Classic Zinc Finger"/>
    <property type="match status" value="1"/>
</dbReference>
<proteinExistence type="predicted"/>
<dbReference type="PROSITE" id="PS00028">
    <property type="entry name" value="ZINC_FINGER_C2H2_1"/>
    <property type="match status" value="1"/>
</dbReference>
<dbReference type="AlphaFoldDB" id="A0A0W0EX17"/>
<evidence type="ECO:0000256" key="5">
    <source>
        <dbReference type="ARBA" id="ARBA00022833"/>
    </source>
</evidence>
<sequence length="730" mass="79453">MTDYLNAYPLHPRPSTSDDIDLTINTDFILHTRCESALFDEQWRAARDSTTVGLVTSQSDDMDELDRNVHYTSSYLEVYPFSFASPTGDTPTSFTTPGLSTASSSSTSPFTSLDTPARSNPAWPVEALSSRHENTQVNSTETEADPEEIDALFQDLIHHSQILSEASGEQSASSKDGADSLYTLADSTSIAVEKSVERQPAVGCALPVRIRTPALEERADQEEDTPSSAQNLSSPSHDFSASQSPQSSPQDTSSSSRSIDPEVKFQGTGRLAASLPGSFWNFEVAGIPQCPVLACREEFSSEAELRRHMLIHSAPFSFRHCSSQSSSTKENRPCGKRRQNDPSPSKELFLSALGWSSQSMRHIKSSNDSVGIVGRQPTPSSLTVQGSVKLLPRFGSSSRNQVGCSHNSASNPSHVVGASSALDSFFKISQVISAEVAQRSSYTWPTIADYASAQASVGITVSPAALFDAAPTEFPEPMLTVIHNTIPPPSLLKADSSAAPQKQDCGSKAVPAKDEKSAKTTKSDPRGDELAEPEDLLPVGASVAKRRSMTPETPSINAPPCPKGAVVSSKATMVLRGTKRRRGKMRAPSPESFHLSKSSILHRPNYYESDMDVDEDSADKDFEDNDGDDDFYEPPRKLQKKDVVNVDRRKVSSSKPKIQKGAKRFPCPMAGCSQSFVRKCDLRRHRRDVRDALHGNEMAAGYRCERCGKVLSRADALKRHVDKEACGKRK</sequence>
<evidence type="ECO:0000256" key="8">
    <source>
        <dbReference type="PROSITE-ProRule" id="PRU00042"/>
    </source>
</evidence>
<feature type="region of interest" description="Disordered" evidence="9">
    <location>
        <begin position="575"/>
        <end position="637"/>
    </location>
</feature>
<dbReference type="SMART" id="SM00355">
    <property type="entry name" value="ZnF_C2H2"/>
    <property type="match status" value="3"/>
</dbReference>
<dbReference type="InterPro" id="IPR013087">
    <property type="entry name" value="Znf_C2H2_type"/>
</dbReference>
<comment type="subcellular location">
    <subcellularLocation>
        <location evidence="1">Nucleus</location>
    </subcellularLocation>
</comment>
<organism evidence="11 12">
    <name type="scientific">Moniliophthora roreri</name>
    <name type="common">Frosty pod rot fungus</name>
    <name type="synonym">Monilia roreri</name>
    <dbReference type="NCBI Taxonomy" id="221103"/>
    <lineage>
        <taxon>Eukaryota</taxon>
        <taxon>Fungi</taxon>
        <taxon>Dikarya</taxon>
        <taxon>Basidiomycota</taxon>
        <taxon>Agaricomycotina</taxon>
        <taxon>Agaricomycetes</taxon>
        <taxon>Agaricomycetidae</taxon>
        <taxon>Agaricales</taxon>
        <taxon>Marasmiineae</taxon>
        <taxon>Marasmiaceae</taxon>
        <taxon>Moniliophthora</taxon>
    </lineage>
</organism>
<evidence type="ECO:0000256" key="2">
    <source>
        <dbReference type="ARBA" id="ARBA00022723"/>
    </source>
</evidence>
<dbReference type="PANTHER" id="PTHR24404:SF110">
    <property type="entry name" value="C2H2-TYPE DOMAIN-CONTAINING PROTEIN"/>
    <property type="match status" value="1"/>
</dbReference>
<evidence type="ECO:0000256" key="6">
    <source>
        <dbReference type="ARBA" id="ARBA00023125"/>
    </source>
</evidence>
<evidence type="ECO:0000313" key="11">
    <source>
        <dbReference type="EMBL" id="KTB28604.1"/>
    </source>
</evidence>
<dbReference type="GO" id="GO:0005634">
    <property type="term" value="C:nucleus"/>
    <property type="evidence" value="ECO:0007669"/>
    <property type="project" value="UniProtKB-SubCell"/>
</dbReference>
<evidence type="ECO:0000256" key="4">
    <source>
        <dbReference type="ARBA" id="ARBA00022771"/>
    </source>
</evidence>
<dbReference type="GO" id="GO:0003700">
    <property type="term" value="F:DNA-binding transcription factor activity"/>
    <property type="evidence" value="ECO:0007669"/>
    <property type="project" value="TreeGrafter"/>
</dbReference>
<dbReference type="SUPFAM" id="SSF57667">
    <property type="entry name" value="beta-beta-alpha zinc fingers"/>
    <property type="match status" value="1"/>
</dbReference>
<feature type="region of interest" description="Disordered" evidence="9">
    <location>
        <begin position="89"/>
        <end position="121"/>
    </location>
</feature>
<keyword evidence="7" id="KW-0539">Nucleus</keyword>
<evidence type="ECO:0000256" key="9">
    <source>
        <dbReference type="SAM" id="MobiDB-lite"/>
    </source>
</evidence>
<feature type="compositionally biased region" description="Basic and acidic residues" evidence="9">
    <location>
        <begin position="511"/>
        <end position="529"/>
    </location>
</feature>
<dbReference type="GO" id="GO:0008270">
    <property type="term" value="F:zinc ion binding"/>
    <property type="evidence" value="ECO:0007669"/>
    <property type="project" value="UniProtKB-KW"/>
</dbReference>
<protein>
    <recommendedName>
        <fullName evidence="10">C2H2-type domain-containing protein</fullName>
    </recommendedName>
</protein>
<evidence type="ECO:0000256" key="3">
    <source>
        <dbReference type="ARBA" id="ARBA00022737"/>
    </source>
</evidence>
<dbReference type="InterPro" id="IPR050589">
    <property type="entry name" value="Ikaros_C2H2-ZF"/>
</dbReference>
<gene>
    <name evidence="11" type="ORF">WG66_18807</name>
</gene>
<feature type="domain" description="C2H2-type" evidence="10">
    <location>
        <begin position="702"/>
        <end position="730"/>
    </location>
</feature>
<evidence type="ECO:0000259" key="10">
    <source>
        <dbReference type="PROSITE" id="PS50157"/>
    </source>
</evidence>
<feature type="region of interest" description="Disordered" evidence="9">
    <location>
        <begin position="491"/>
        <end position="537"/>
    </location>
</feature>
<dbReference type="Pfam" id="PF00096">
    <property type="entry name" value="zf-C2H2"/>
    <property type="match status" value="2"/>
</dbReference>
<name>A0A0W0EX17_MONRR</name>
<keyword evidence="4 8" id="KW-0863">Zinc-finger</keyword>
<evidence type="ECO:0000313" key="12">
    <source>
        <dbReference type="Proteomes" id="UP000054988"/>
    </source>
</evidence>
<feature type="compositionally biased region" description="Polar residues" evidence="9">
    <location>
        <begin position="226"/>
        <end position="235"/>
    </location>
</feature>
<dbReference type="EMBL" id="LATX01002469">
    <property type="protein sequence ID" value="KTB28604.1"/>
    <property type="molecule type" value="Genomic_DNA"/>
</dbReference>
<accession>A0A0W0EX17</accession>
<reference evidence="11 12" key="1">
    <citation type="submission" date="2015-12" db="EMBL/GenBank/DDBJ databases">
        <title>Draft genome sequence of Moniliophthora roreri, the causal agent of frosty pod rot of cacao.</title>
        <authorList>
            <person name="Aime M.C."/>
            <person name="Diaz-Valderrama J.R."/>
            <person name="Kijpornyongpan T."/>
            <person name="Phillips-Mora W."/>
        </authorList>
    </citation>
    <scope>NUCLEOTIDE SEQUENCE [LARGE SCALE GENOMIC DNA]</scope>
    <source>
        <strain evidence="11 12">MCA 2952</strain>
    </source>
</reference>
<keyword evidence="2" id="KW-0479">Metal-binding</keyword>
<feature type="domain" description="C2H2-type" evidence="10">
    <location>
        <begin position="288"/>
        <end position="317"/>
    </location>
</feature>
<evidence type="ECO:0000256" key="1">
    <source>
        <dbReference type="ARBA" id="ARBA00004123"/>
    </source>
</evidence>
<evidence type="ECO:0000256" key="7">
    <source>
        <dbReference type="ARBA" id="ARBA00023242"/>
    </source>
</evidence>
<dbReference type="GO" id="GO:0006357">
    <property type="term" value="P:regulation of transcription by RNA polymerase II"/>
    <property type="evidence" value="ECO:0007669"/>
    <property type="project" value="TreeGrafter"/>
</dbReference>
<dbReference type="PROSITE" id="PS50157">
    <property type="entry name" value="ZINC_FINGER_C2H2_2"/>
    <property type="match status" value="3"/>
</dbReference>
<keyword evidence="5" id="KW-0862">Zinc</keyword>
<feature type="region of interest" description="Disordered" evidence="9">
    <location>
        <begin position="546"/>
        <end position="565"/>
    </location>
</feature>
<dbReference type="PANTHER" id="PTHR24404">
    <property type="entry name" value="ZINC FINGER PROTEIN"/>
    <property type="match status" value="1"/>
</dbReference>
<feature type="compositionally biased region" description="Acidic residues" evidence="9">
    <location>
        <begin position="609"/>
        <end position="632"/>
    </location>
</feature>
<feature type="compositionally biased region" description="Low complexity" evidence="9">
    <location>
        <begin position="236"/>
        <end position="258"/>
    </location>
</feature>
<comment type="caution">
    <text evidence="11">The sequence shown here is derived from an EMBL/GenBank/DDBJ whole genome shotgun (WGS) entry which is preliminary data.</text>
</comment>
<feature type="compositionally biased region" description="Low complexity" evidence="9">
    <location>
        <begin position="95"/>
        <end position="116"/>
    </location>
</feature>
<keyword evidence="6" id="KW-0238">DNA-binding</keyword>
<feature type="region of interest" description="Disordered" evidence="9">
    <location>
        <begin position="319"/>
        <end position="346"/>
    </location>
</feature>
<feature type="region of interest" description="Disordered" evidence="9">
    <location>
        <begin position="213"/>
        <end position="261"/>
    </location>
</feature>
<dbReference type="GO" id="GO:0000978">
    <property type="term" value="F:RNA polymerase II cis-regulatory region sequence-specific DNA binding"/>
    <property type="evidence" value="ECO:0007669"/>
    <property type="project" value="TreeGrafter"/>
</dbReference>